<evidence type="ECO:0000313" key="3">
    <source>
        <dbReference type="Proteomes" id="UP001589585"/>
    </source>
</evidence>
<dbReference type="Proteomes" id="UP001589585">
    <property type="component" value="Unassembled WGS sequence"/>
</dbReference>
<name>A0ABV5FEC2_9FLAO</name>
<feature type="signal peptide" evidence="1">
    <location>
        <begin position="1"/>
        <end position="19"/>
    </location>
</feature>
<evidence type="ECO:0000313" key="2">
    <source>
        <dbReference type="EMBL" id="MFB9057822.1"/>
    </source>
</evidence>
<comment type="caution">
    <text evidence="2">The sequence shown here is derived from an EMBL/GenBank/DDBJ whole genome shotgun (WGS) entry which is preliminary data.</text>
</comment>
<evidence type="ECO:0000256" key="1">
    <source>
        <dbReference type="SAM" id="SignalP"/>
    </source>
</evidence>
<keyword evidence="3" id="KW-1185">Reference proteome</keyword>
<dbReference type="RefSeq" id="WP_379862075.1">
    <property type="nucleotide sequence ID" value="NZ_JBHMFC010000098.1"/>
</dbReference>
<accession>A0ABV5FEC2</accession>
<protein>
    <recommendedName>
        <fullName evidence="4">DUF1735 domain-containing protein</fullName>
    </recommendedName>
</protein>
<dbReference type="PROSITE" id="PS51257">
    <property type="entry name" value="PROKAR_LIPOPROTEIN"/>
    <property type="match status" value="1"/>
</dbReference>
<dbReference type="EMBL" id="JBHMFC010000098">
    <property type="protein sequence ID" value="MFB9057822.1"/>
    <property type="molecule type" value="Genomic_DNA"/>
</dbReference>
<keyword evidence="1" id="KW-0732">Signal</keyword>
<gene>
    <name evidence="2" type="ORF">ACFFU9_13830</name>
</gene>
<evidence type="ECO:0008006" key="4">
    <source>
        <dbReference type="Google" id="ProtNLM"/>
    </source>
</evidence>
<proteinExistence type="predicted"/>
<feature type="chain" id="PRO_5047066089" description="DUF1735 domain-containing protein" evidence="1">
    <location>
        <begin position="20"/>
        <end position="509"/>
    </location>
</feature>
<sequence length="509" mass="55683">MKKLLLFINAFAIIFFGCAEDTFSDGVIPNSPKAPEGLKYASVVNAREFGVLISAPPTYSSFGAIPFFEIVAVRDENGTALEQSLVDQYFSILNATEGIVTVPVENEPNQQFPSIDTDNIGQIQIENDNPFVLGSYFFDIRMTTIFDGKAFQSTFQNVFELNMGPELAAGLIYIPGGQNLLTSGGSSTTTEPLVFGANPDFRYELADNQDKFSIDASTGAITLNSGYSPSAEPEIVSPTINIISNVTEEVVSFTDAISIYISNSPVNIPKLSVQVFYPTFEFENTSYGYKIHTVLEGDSGVFWGRVGADGLVGENRPTENANQKRLVVNLVQPSGGAQAAHESWAIMNSQDLSAYELGFDVKAEFYTKNRFVEYKNDGTSPSFLKTYVSVDYMGDFDKATWTEVTNQLISNIESNGAFVDGNEFNGFPYPGDQQLNGLINPDGQKDSSKNSDNLYTKSILNLADYAGMTNVTIAFRVKTNFVAPLAYTGGFGRSGQWWLSDFNIVANEQ</sequence>
<reference evidence="2 3" key="1">
    <citation type="submission" date="2024-09" db="EMBL/GenBank/DDBJ databases">
        <authorList>
            <person name="Sun Q."/>
            <person name="Mori K."/>
        </authorList>
    </citation>
    <scope>NUCLEOTIDE SEQUENCE [LARGE SCALE GENOMIC DNA]</scope>
    <source>
        <strain evidence="2 3">CECT 8622</strain>
    </source>
</reference>
<organism evidence="2 3">
    <name type="scientific">Mariniflexile ostreae</name>
    <dbReference type="NCBI Taxonomy" id="1520892"/>
    <lineage>
        <taxon>Bacteria</taxon>
        <taxon>Pseudomonadati</taxon>
        <taxon>Bacteroidota</taxon>
        <taxon>Flavobacteriia</taxon>
        <taxon>Flavobacteriales</taxon>
        <taxon>Flavobacteriaceae</taxon>
        <taxon>Mariniflexile</taxon>
    </lineage>
</organism>